<evidence type="ECO:0000256" key="6">
    <source>
        <dbReference type="ARBA" id="ARBA00022842"/>
    </source>
</evidence>
<evidence type="ECO:0000256" key="4">
    <source>
        <dbReference type="ARBA" id="ARBA00022741"/>
    </source>
</evidence>
<dbReference type="KEGG" id="woc:BA177_04640"/>
<accession>A0A193LDY3</accession>
<evidence type="ECO:0000256" key="3">
    <source>
        <dbReference type="ARBA" id="ARBA00022598"/>
    </source>
</evidence>
<name>A0A193LDY3_9GAMM</name>
<keyword evidence="5" id="KW-0067">ATP-binding</keyword>
<dbReference type="GO" id="GO:0006542">
    <property type="term" value="P:glutamine biosynthetic process"/>
    <property type="evidence" value="ECO:0007669"/>
    <property type="project" value="InterPro"/>
</dbReference>
<dbReference type="FunFam" id="3.30.590.10:FF:000005">
    <property type="entry name" value="Probable glutamine synthetase"/>
    <property type="match status" value="1"/>
</dbReference>
<keyword evidence="11" id="KW-1185">Reference proteome</keyword>
<gene>
    <name evidence="10" type="ORF">BA177_04640</name>
</gene>
<keyword evidence="6" id="KW-0460">Magnesium</keyword>
<evidence type="ECO:0000256" key="1">
    <source>
        <dbReference type="ARBA" id="ARBA00001946"/>
    </source>
</evidence>
<dbReference type="PROSITE" id="PS51987">
    <property type="entry name" value="GS_CATALYTIC"/>
    <property type="match status" value="1"/>
</dbReference>
<evidence type="ECO:0000313" key="10">
    <source>
        <dbReference type="EMBL" id="ANO50594.1"/>
    </source>
</evidence>
<dbReference type="Gene3D" id="3.10.20.70">
    <property type="entry name" value="Glutamine synthetase, N-terminal domain"/>
    <property type="match status" value="1"/>
</dbReference>
<dbReference type="InterPro" id="IPR008146">
    <property type="entry name" value="Gln_synth_cat_dom"/>
</dbReference>
<proteinExistence type="inferred from homology"/>
<dbReference type="Gene3D" id="3.30.590.10">
    <property type="entry name" value="Glutamine synthetase/guanido kinase, catalytic domain"/>
    <property type="match status" value="1"/>
</dbReference>
<reference evidence="10 11" key="1">
    <citation type="submission" date="2016-06" db="EMBL/GenBank/DDBJ databases">
        <title>Complete genome sequence of a deep-branching marine Gamma Proteobacterium Woeseia oceani type strain XK5.</title>
        <authorList>
            <person name="Mu D."/>
            <person name="Du Z."/>
        </authorList>
    </citation>
    <scope>NUCLEOTIDE SEQUENCE [LARGE SCALE GENOMIC DNA]</scope>
    <source>
        <strain evidence="10 11">XK5</strain>
    </source>
</reference>
<dbReference type="AlphaFoldDB" id="A0A193LDY3"/>
<dbReference type="RefSeq" id="WP_068613508.1">
    <property type="nucleotide sequence ID" value="NZ_CP016268.1"/>
</dbReference>
<dbReference type="EMBL" id="CP016268">
    <property type="protein sequence ID" value="ANO50594.1"/>
    <property type="molecule type" value="Genomic_DNA"/>
</dbReference>
<dbReference type="OrthoDB" id="9789509at2"/>
<dbReference type="InterPro" id="IPR027303">
    <property type="entry name" value="Gln_synth_gly_rich_site"/>
</dbReference>
<keyword evidence="4" id="KW-0547">Nucleotide-binding</keyword>
<evidence type="ECO:0000256" key="5">
    <source>
        <dbReference type="ARBA" id="ARBA00022840"/>
    </source>
</evidence>
<organism evidence="10 11">
    <name type="scientific">Woeseia oceani</name>
    <dbReference type="NCBI Taxonomy" id="1548547"/>
    <lineage>
        <taxon>Bacteria</taxon>
        <taxon>Pseudomonadati</taxon>
        <taxon>Pseudomonadota</taxon>
        <taxon>Gammaproteobacteria</taxon>
        <taxon>Woeseiales</taxon>
        <taxon>Woeseiaceae</taxon>
        <taxon>Woeseia</taxon>
    </lineage>
</organism>
<dbReference type="Pfam" id="PF00120">
    <property type="entry name" value="Gln-synt_C"/>
    <property type="match status" value="1"/>
</dbReference>
<comment type="similarity">
    <text evidence="2 7 8">Belongs to the glutamine synthetase family.</text>
</comment>
<evidence type="ECO:0000256" key="2">
    <source>
        <dbReference type="ARBA" id="ARBA00009897"/>
    </source>
</evidence>
<sequence>MQRHNQEWLQDLPEAFQRYRDGRDVDEVECIVPDLAGMSRGKSMPVRMFDPQHETYLPVSIFYQTITGHDVEMDIANQWAEGDLVLKADMSTAKAVPWAKEPTLQIIHDLFDRDGNPVRIAPRNVLKHVVQLYTNKGWKPVVAPELEFYLIKPNIDPNEPIQSPIGRTGRRGSGNQSYSMSAVDDYGPVIDTIYDYAQHAGLTIDTVIQEDGAGQVEINLTHGDPVLLADQVFYFKRIIREAALNHGMFATFMAKPMRDQPGSAMHVHQSIIDVVSGNNIFSDAEGKASESFMHFIGGSQKYLPQALPLMAPYVNSYRRFEADSNSSAPTNFAWGFDNRATGLRVPNSSAENRRVENRVVGVDCNPYLAIAVGLACGYLGLLEKTEPGQPAAGELDDDAYNIPTTLDEALRRFESADAVHDILGQEFCMIYDEVKREEMRQFHREISPWEREHLLLNV</sequence>
<dbReference type="Proteomes" id="UP000092695">
    <property type="component" value="Chromosome"/>
</dbReference>
<evidence type="ECO:0000256" key="7">
    <source>
        <dbReference type="PROSITE-ProRule" id="PRU01331"/>
    </source>
</evidence>
<dbReference type="PROSITE" id="PS00181">
    <property type="entry name" value="GLNA_ATP"/>
    <property type="match status" value="1"/>
</dbReference>
<evidence type="ECO:0000313" key="11">
    <source>
        <dbReference type="Proteomes" id="UP000092695"/>
    </source>
</evidence>
<dbReference type="PANTHER" id="PTHR43785">
    <property type="entry name" value="GAMMA-GLUTAMYLPUTRESCINE SYNTHETASE"/>
    <property type="match status" value="1"/>
</dbReference>
<dbReference type="SUPFAM" id="SSF54368">
    <property type="entry name" value="Glutamine synthetase, N-terminal domain"/>
    <property type="match status" value="1"/>
</dbReference>
<dbReference type="GO" id="GO:0006598">
    <property type="term" value="P:polyamine catabolic process"/>
    <property type="evidence" value="ECO:0007669"/>
    <property type="project" value="TreeGrafter"/>
</dbReference>
<dbReference type="InterPro" id="IPR014746">
    <property type="entry name" value="Gln_synth/guanido_kin_cat_dom"/>
</dbReference>
<keyword evidence="3" id="KW-0436">Ligase</keyword>
<evidence type="ECO:0000259" key="9">
    <source>
        <dbReference type="PROSITE" id="PS51987"/>
    </source>
</evidence>
<dbReference type="STRING" id="1548547.BA177_04640"/>
<protein>
    <submittedName>
        <fullName evidence="10">Glutamine synthetase</fullName>
    </submittedName>
</protein>
<feature type="domain" description="GS catalytic" evidence="9">
    <location>
        <begin position="122"/>
        <end position="458"/>
    </location>
</feature>
<dbReference type="PANTHER" id="PTHR43785:SF3">
    <property type="entry name" value="GS CATALYTIC DOMAIN-CONTAINING PROTEIN"/>
    <property type="match status" value="1"/>
</dbReference>
<comment type="cofactor">
    <cofactor evidence="1">
        <name>Mg(2+)</name>
        <dbReference type="ChEBI" id="CHEBI:18420"/>
    </cofactor>
</comment>
<dbReference type="SMART" id="SM01230">
    <property type="entry name" value="Gln-synt_C"/>
    <property type="match status" value="1"/>
</dbReference>
<evidence type="ECO:0000256" key="8">
    <source>
        <dbReference type="RuleBase" id="RU000384"/>
    </source>
</evidence>
<dbReference type="SUPFAM" id="SSF55931">
    <property type="entry name" value="Glutamine synthetase/guanido kinase"/>
    <property type="match status" value="1"/>
</dbReference>
<dbReference type="GO" id="GO:0005524">
    <property type="term" value="F:ATP binding"/>
    <property type="evidence" value="ECO:0007669"/>
    <property type="project" value="UniProtKB-KW"/>
</dbReference>
<dbReference type="InterPro" id="IPR036651">
    <property type="entry name" value="Gln_synt_N_sf"/>
</dbReference>
<dbReference type="GO" id="GO:0004356">
    <property type="term" value="F:glutamine synthetase activity"/>
    <property type="evidence" value="ECO:0007669"/>
    <property type="project" value="InterPro"/>
</dbReference>